<keyword evidence="2" id="KW-1185">Reference proteome</keyword>
<dbReference type="InterPro" id="IPR003795">
    <property type="entry name" value="DUF192"/>
</dbReference>
<dbReference type="InterPro" id="IPR038695">
    <property type="entry name" value="Saro_0823-like_sf"/>
</dbReference>
<dbReference type="KEGG" id="mag:amb0899"/>
<evidence type="ECO:0000313" key="1">
    <source>
        <dbReference type="EMBL" id="BAE49703.1"/>
    </source>
</evidence>
<dbReference type="HOGENOM" id="CLU_097039_2_1_5"/>
<name>Q2W8X2_PARM1</name>
<dbReference type="Gene3D" id="2.60.120.1140">
    <property type="entry name" value="Protein of unknown function DUF192"/>
    <property type="match status" value="1"/>
</dbReference>
<evidence type="ECO:0000313" key="2">
    <source>
        <dbReference type="Proteomes" id="UP000007058"/>
    </source>
</evidence>
<proteinExistence type="predicted"/>
<protein>
    <submittedName>
        <fullName evidence="1">Uncharacterized conserved protein</fullName>
    </submittedName>
</protein>
<dbReference type="PANTHER" id="PTHR37953:SF1">
    <property type="entry name" value="UPF0127 PROTEIN MJ1496"/>
    <property type="match status" value="1"/>
</dbReference>
<gene>
    <name evidence="1" type="ordered locus">amb0899</name>
</gene>
<accession>Q2W8X2</accession>
<reference evidence="1 2" key="1">
    <citation type="journal article" date="2005" name="DNA Res.">
        <title>Complete genome sequence of the facultative anaerobic magnetotactic bacterium Magnetospirillum sp. strain AMB-1.</title>
        <authorList>
            <person name="Matsunaga T."/>
            <person name="Okamura Y."/>
            <person name="Fukuda Y."/>
            <person name="Wahyudi A.T."/>
            <person name="Murase Y."/>
            <person name="Takeyama H."/>
        </authorList>
    </citation>
    <scope>NUCLEOTIDE SEQUENCE [LARGE SCALE GENOMIC DNA]</scope>
    <source>
        <strain evidence="2">ATCC 700264 / AMB-1</strain>
    </source>
</reference>
<dbReference type="EMBL" id="AP007255">
    <property type="protein sequence ID" value="BAE49703.1"/>
    <property type="molecule type" value="Genomic_DNA"/>
</dbReference>
<organism evidence="1 2">
    <name type="scientific">Paramagnetospirillum magneticum (strain ATCC 700264 / AMB-1)</name>
    <name type="common">Magnetospirillum magneticum</name>
    <dbReference type="NCBI Taxonomy" id="342108"/>
    <lineage>
        <taxon>Bacteria</taxon>
        <taxon>Pseudomonadati</taxon>
        <taxon>Pseudomonadota</taxon>
        <taxon>Alphaproteobacteria</taxon>
        <taxon>Rhodospirillales</taxon>
        <taxon>Magnetospirillaceae</taxon>
        <taxon>Paramagnetospirillum</taxon>
    </lineage>
</organism>
<dbReference type="Proteomes" id="UP000007058">
    <property type="component" value="Chromosome"/>
</dbReference>
<dbReference type="PANTHER" id="PTHR37953">
    <property type="entry name" value="UPF0127 PROTEIN MJ1496"/>
    <property type="match status" value="1"/>
</dbReference>
<sequence>MGPSTMRGYGMLRAVLVMILILQGLSATARAEAVIFGASRLEVITQGGKRHAFAVELATTPEQLSQGLMFRRDLPAGNGMLFDFGLPRQVAMWMKNTLIPLDMLFMDRTGRVIHVEQYTVPGSLEPRGPSEPVLGVLELPAGTVRRLGLSAGDRVSHPMFERGR</sequence>
<dbReference type="AlphaFoldDB" id="Q2W8X2"/>
<dbReference type="Pfam" id="PF02643">
    <property type="entry name" value="DUF192"/>
    <property type="match status" value="1"/>
</dbReference>